<keyword evidence="4" id="KW-1185">Reference proteome</keyword>
<keyword evidence="3" id="KW-0808">Transferase</keyword>
<dbReference type="RefSeq" id="WP_108381796.1">
    <property type="nucleotide sequence ID" value="NZ_CP028858.1"/>
</dbReference>
<evidence type="ECO:0000313" key="3">
    <source>
        <dbReference type="EMBL" id="AWB27427.1"/>
    </source>
</evidence>
<feature type="domain" description="N-acetyltransferase" evidence="2">
    <location>
        <begin position="1"/>
        <end position="133"/>
    </location>
</feature>
<dbReference type="KEGG" id="harc:HARCEL1_06775"/>
<accession>A0A2R4X0V2</accession>
<dbReference type="CDD" id="cd04301">
    <property type="entry name" value="NAT_SF"/>
    <property type="match status" value="1"/>
</dbReference>
<dbReference type="AlphaFoldDB" id="A0A2R4X0V2"/>
<feature type="compositionally biased region" description="Basic and acidic residues" evidence="1">
    <location>
        <begin position="155"/>
        <end position="169"/>
    </location>
</feature>
<feature type="region of interest" description="Disordered" evidence="1">
    <location>
        <begin position="155"/>
        <end position="193"/>
    </location>
</feature>
<reference evidence="3 4" key="1">
    <citation type="submission" date="2018-04" db="EMBL/GenBank/DDBJ databases">
        <title>Halococcoides cellulosivorans gen. nov., sp. nov., an extremely halophilic cellulose-utilizing haloarchaeon from hypersaline lakes.</title>
        <authorList>
            <person name="Sorokin D.Y."/>
            <person name="Toshchakov S.V."/>
            <person name="Samarov N.I."/>
            <person name="Korzhenkov A."/>
            <person name="Kublanov I.V."/>
        </authorList>
    </citation>
    <scope>NUCLEOTIDE SEQUENCE [LARGE SCALE GENOMIC DNA]</scope>
    <source>
        <strain evidence="3 4">HArcel1</strain>
    </source>
</reference>
<gene>
    <name evidence="3" type="ORF">HARCEL1_06775</name>
</gene>
<name>A0A2R4X0V2_9EURY</name>
<dbReference type="GO" id="GO:0016747">
    <property type="term" value="F:acyltransferase activity, transferring groups other than amino-acyl groups"/>
    <property type="evidence" value="ECO:0007669"/>
    <property type="project" value="InterPro"/>
</dbReference>
<dbReference type="EMBL" id="CP028858">
    <property type="protein sequence ID" value="AWB27427.1"/>
    <property type="molecule type" value="Genomic_DNA"/>
</dbReference>
<dbReference type="Pfam" id="PF00583">
    <property type="entry name" value="Acetyltransf_1"/>
    <property type="match status" value="1"/>
</dbReference>
<dbReference type="Proteomes" id="UP000244727">
    <property type="component" value="Chromosome"/>
</dbReference>
<evidence type="ECO:0000313" key="4">
    <source>
        <dbReference type="Proteomes" id="UP000244727"/>
    </source>
</evidence>
<proteinExistence type="predicted"/>
<protein>
    <submittedName>
        <fullName evidence="3">GNAT family N-acetyltransferase</fullName>
    </submittedName>
</protein>
<feature type="compositionally biased region" description="Acidic residues" evidence="1">
    <location>
        <begin position="174"/>
        <end position="184"/>
    </location>
</feature>
<dbReference type="InterPro" id="IPR000182">
    <property type="entry name" value="GNAT_dom"/>
</dbReference>
<sequence length="193" mass="21895">MYVRDAKNREEVWLLDRIEEMGLDETSFRSRDYVIAIDEDSGEKAGFGRRRVHKTDENRVCEVTSIGVVEEWRNQGVGAHVLERLVQHAADDDFETLYALSDRPEYLAQFGFESIAEGDLPAPLADRLTEKRESIQPDAVPLALAIDQFSVPTDHREAFKAAEPDREESAPETSPEEFGIDPEEATYKYDTGD</sequence>
<dbReference type="InterPro" id="IPR016181">
    <property type="entry name" value="Acyl_CoA_acyltransferase"/>
</dbReference>
<dbReference type="Gene3D" id="3.40.630.30">
    <property type="match status" value="1"/>
</dbReference>
<dbReference type="GeneID" id="36512196"/>
<evidence type="ECO:0000259" key="2">
    <source>
        <dbReference type="PROSITE" id="PS51186"/>
    </source>
</evidence>
<dbReference type="PROSITE" id="PS51186">
    <property type="entry name" value="GNAT"/>
    <property type="match status" value="1"/>
</dbReference>
<evidence type="ECO:0000256" key="1">
    <source>
        <dbReference type="SAM" id="MobiDB-lite"/>
    </source>
</evidence>
<organism evidence="3 4">
    <name type="scientific">Halococcoides cellulosivorans</name>
    <dbReference type="NCBI Taxonomy" id="1679096"/>
    <lineage>
        <taxon>Archaea</taxon>
        <taxon>Methanobacteriati</taxon>
        <taxon>Methanobacteriota</taxon>
        <taxon>Stenosarchaea group</taxon>
        <taxon>Halobacteria</taxon>
        <taxon>Halobacteriales</taxon>
        <taxon>Haloarculaceae</taxon>
        <taxon>Halococcoides</taxon>
    </lineage>
</organism>
<dbReference type="SUPFAM" id="SSF55729">
    <property type="entry name" value="Acyl-CoA N-acyltransferases (Nat)"/>
    <property type="match status" value="1"/>
</dbReference>